<evidence type="ECO:0000256" key="1">
    <source>
        <dbReference type="ARBA" id="ARBA00022516"/>
    </source>
</evidence>
<evidence type="ECO:0000256" key="3">
    <source>
        <dbReference type="ARBA" id="ARBA00022679"/>
    </source>
</evidence>
<dbReference type="GO" id="GO:0009245">
    <property type="term" value="P:lipid A biosynthetic process"/>
    <property type="evidence" value="ECO:0007669"/>
    <property type="project" value="UniProtKB-UniRule"/>
</dbReference>
<comment type="similarity">
    <text evidence="6">Belongs to the transferase hexapeptide repeat family. LpxA subfamily.</text>
</comment>
<dbReference type="SUPFAM" id="SSF51161">
    <property type="entry name" value="Trimeric LpxA-like enzymes"/>
    <property type="match status" value="1"/>
</dbReference>
<dbReference type="GO" id="GO:0005737">
    <property type="term" value="C:cytoplasm"/>
    <property type="evidence" value="ECO:0007669"/>
    <property type="project" value="UniProtKB-SubCell"/>
</dbReference>
<comment type="function">
    <text evidence="6">Involved in the biosynthesis of lipid A, a phosphorylated glycolipid that anchors the lipopolysaccharide to the outer membrane of the cell.</text>
</comment>
<organism evidence="8 9">
    <name type="scientific">Hydrogenispora ethanolica</name>
    <dbReference type="NCBI Taxonomy" id="1082276"/>
    <lineage>
        <taxon>Bacteria</taxon>
        <taxon>Bacillati</taxon>
        <taxon>Bacillota</taxon>
        <taxon>Hydrogenispora</taxon>
    </lineage>
</organism>
<keyword evidence="3 6" id="KW-0808">Transferase</keyword>
<dbReference type="Pfam" id="PF13720">
    <property type="entry name" value="Acetyltransf_11"/>
    <property type="match status" value="1"/>
</dbReference>
<accession>A0A4R1RD06</accession>
<dbReference type="GO" id="GO:0008780">
    <property type="term" value="F:acyl-[acyl-carrier-protein]-UDP-N-acetylglucosamine O-acyltransferase activity"/>
    <property type="evidence" value="ECO:0007669"/>
    <property type="project" value="UniProtKB-UniRule"/>
</dbReference>
<dbReference type="HAMAP" id="MF_00387">
    <property type="entry name" value="LpxA"/>
    <property type="match status" value="1"/>
</dbReference>
<dbReference type="RefSeq" id="WP_243662951.1">
    <property type="nucleotide sequence ID" value="NZ_SLUN01000020.1"/>
</dbReference>
<dbReference type="Gene3D" id="1.20.1180.10">
    <property type="entry name" value="Udp N-acetylglucosamine O-acyltransferase, C-terminal domain"/>
    <property type="match status" value="1"/>
</dbReference>
<dbReference type="InterPro" id="IPR011004">
    <property type="entry name" value="Trimer_LpxA-like_sf"/>
</dbReference>
<dbReference type="PANTHER" id="PTHR43480">
    <property type="entry name" value="ACYL-[ACYL-CARRIER-PROTEIN]--UDP-N-ACETYLGLUCOSAMINE O-ACYLTRANSFERASE"/>
    <property type="match status" value="1"/>
</dbReference>
<dbReference type="Gene3D" id="2.160.10.10">
    <property type="entry name" value="Hexapeptide repeat proteins"/>
    <property type="match status" value="1"/>
</dbReference>
<reference evidence="8 9" key="1">
    <citation type="submission" date="2019-03" db="EMBL/GenBank/DDBJ databases">
        <title>Genomic Encyclopedia of Type Strains, Phase IV (KMG-IV): sequencing the most valuable type-strain genomes for metagenomic binning, comparative biology and taxonomic classification.</title>
        <authorList>
            <person name="Goeker M."/>
        </authorList>
    </citation>
    <scope>NUCLEOTIDE SEQUENCE [LARGE SCALE GENOMIC DNA]</scope>
    <source>
        <strain evidence="8 9">LX-B</strain>
    </source>
</reference>
<keyword evidence="4 6" id="KW-0443">Lipid metabolism</keyword>
<dbReference type="PANTHER" id="PTHR43480:SF1">
    <property type="entry name" value="ACYL-[ACYL-CARRIER-PROTEIN]--UDP-N-ACETYLGLUCOSAMINE O-ACYLTRANSFERASE, MITOCHONDRIAL-RELATED"/>
    <property type="match status" value="1"/>
</dbReference>
<evidence type="ECO:0000256" key="2">
    <source>
        <dbReference type="ARBA" id="ARBA00022556"/>
    </source>
</evidence>
<gene>
    <name evidence="6" type="primary">lpxA</name>
    <name evidence="8" type="ORF">EDC14_102030</name>
</gene>
<keyword evidence="6" id="KW-0677">Repeat</keyword>
<dbReference type="CDD" id="cd03351">
    <property type="entry name" value="LbH_UDP-GlcNAc_AT"/>
    <property type="match status" value="1"/>
</dbReference>
<comment type="subunit">
    <text evidence="6">Homotrimer.</text>
</comment>
<dbReference type="Pfam" id="PF00132">
    <property type="entry name" value="Hexapep"/>
    <property type="match status" value="2"/>
</dbReference>
<comment type="pathway">
    <text evidence="6">Glycolipid biosynthesis; lipid IV(A) biosynthesis; lipid IV(A) from (3R)-3-hydroxytetradecanoyl-[acyl-carrier-protein] and UDP-N-acetyl-alpha-D-glucosamine: step 1/6.</text>
</comment>
<evidence type="ECO:0000313" key="9">
    <source>
        <dbReference type="Proteomes" id="UP000295008"/>
    </source>
</evidence>
<sequence length="270" mass="29342">MTMKLVESKVVAIREIHETAIVHPGAVIGRNVVIGPYAIIGENVVIGDNCIIGPNVVIEGWTTIGEGNRFYHGGSIGCEPQDLKFKGEKSFLVIGDNNIFRENVTISRGTEGGGLETRIGSNSLFMAYSHVAHDCQVGNHVIIGNCSALAGHVVVEDRAIISGLTGVHQFTKVGKMAMIGACSKIVKDIPPFVLVDGNPAKVSGINVVGLRRNGIVSEVRDEIKKAYRILYRSSLTISRAIEQMEQELQGSQEIDHFIRFLRNAERGILR</sequence>
<evidence type="ECO:0000256" key="4">
    <source>
        <dbReference type="ARBA" id="ARBA00023098"/>
    </source>
</evidence>
<dbReference type="EMBL" id="SLUN01000020">
    <property type="protein sequence ID" value="TCL63745.1"/>
    <property type="molecule type" value="Genomic_DNA"/>
</dbReference>
<keyword evidence="1 6" id="KW-0444">Lipid biosynthesis</keyword>
<dbReference type="InterPro" id="IPR010137">
    <property type="entry name" value="Lipid_A_LpxA"/>
</dbReference>
<keyword evidence="9" id="KW-1185">Reference proteome</keyword>
<dbReference type="NCBIfam" id="NF003657">
    <property type="entry name" value="PRK05289.1"/>
    <property type="match status" value="1"/>
</dbReference>
<evidence type="ECO:0000259" key="7">
    <source>
        <dbReference type="Pfam" id="PF13720"/>
    </source>
</evidence>
<dbReference type="AlphaFoldDB" id="A0A4R1RD06"/>
<comment type="subcellular location">
    <subcellularLocation>
        <location evidence="6">Cytoplasm</location>
    </subcellularLocation>
</comment>
<dbReference type="Proteomes" id="UP000295008">
    <property type="component" value="Unassembled WGS sequence"/>
</dbReference>
<evidence type="ECO:0000256" key="6">
    <source>
        <dbReference type="HAMAP-Rule" id="MF_00387"/>
    </source>
</evidence>
<evidence type="ECO:0000313" key="8">
    <source>
        <dbReference type="EMBL" id="TCL63745.1"/>
    </source>
</evidence>
<dbReference type="PIRSF" id="PIRSF000456">
    <property type="entry name" value="UDP-GlcNAc_acltr"/>
    <property type="match status" value="1"/>
</dbReference>
<keyword evidence="5 6" id="KW-0012">Acyltransferase</keyword>
<keyword evidence="2 6" id="KW-0441">Lipid A biosynthesis</keyword>
<protein>
    <recommendedName>
        <fullName evidence="6">Acyl-[acyl-carrier-protein]--UDP-N-acetylglucosamine O-acyltransferase</fullName>
        <shortName evidence="6">UDP-N-acetylglucosamine acyltransferase</shortName>
        <ecNumber evidence="6">2.3.1.129</ecNumber>
    </recommendedName>
</protein>
<dbReference type="NCBIfam" id="TIGR01852">
    <property type="entry name" value="lipid_A_lpxA"/>
    <property type="match status" value="1"/>
</dbReference>
<name>A0A4R1RD06_HYDET</name>
<comment type="caution">
    <text evidence="8">The sequence shown here is derived from an EMBL/GenBank/DDBJ whole genome shotgun (WGS) entry which is preliminary data.</text>
</comment>
<dbReference type="UniPathway" id="UPA00359">
    <property type="reaction ID" value="UER00477"/>
</dbReference>
<keyword evidence="6" id="KW-0963">Cytoplasm</keyword>
<dbReference type="InterPro" id="IPR001451">
    <property type="entry name" value="Hexapep"/>
</dbReference>
<proteinExistence type="inferred from homology"/>
<dbReference type="InterPro" id="IPR029098">
    <property type="entry name" value="Acetyltransf_C"/>
</dbReference>
<feature type="domain" description="UDP N-acetylglucosamine O-acyltransferase C-terminal" evidence="7">
    <location>
        <begin position="188"/>
        <end position="268"/>
    </location>
</feature>
<dbReference type="EC" id="2.3.1.129" evidence="6"/>
<dbReference type="InterPro" id="IPR037157">
    <property type="entry name" value="Acetyltransf_C_sf"/>
</dbReference>
<comment type="catalytic activity">
    <reaction evidence="6">
        <text>a (3R)-hydroxyacyl-[ACP] + UDP-N-acetyl-alpha-D-glucosamine = a UDP-3-O-[(3R)-3-hydroxyacyl]-N-acetyl-alpha-D-glucosamine + holo-[ACP]</text>
        <dbReference type="Rhea" id="RHEA:67812"/>
        <dbReference type="Rhea" id="RHEA-COMP:9685"/>
        <dbReference type="Rhea" id="RHEA-COMP:9945"/>
        <dbReference type="ChEBI" id="CHEBI:57705"/>
        <dbReference type="ChEBI" id="CHEBI:64479"/>
        <dbReference type="ChEBI" id="CHEBI:78827"/>
        <dbReference type="ChEBI" id="CHEBI:173225"/>
        <dbReference type="EC" id="2.3.1.129"/>
    </reaction>
</comment>
<dbReference type="GO" id="GO:0016020">
    <property type="term" value="C:membrane"/>
    <property type="evidence" value="ECO:0007669"/>
    <property type="project" value="GOC"/>
</dbReference>
<evidence type="ECO:0000256" key="5">
    <source>
        <dbReference type="ARBA" id="ARBA00023315"/>
    </source>
</evidence>